<accession>A0A1M4TSZ3</accession>
<evidence type="ECO:0000313" key="1">
    <source>
        <dbReference type="EMBL" id="SHE47515.1"/>
    </source>
</evidence>
<dbReference type="RefSeq" id="WP_072860026.1">
    <property type="nucleotide sequence ID" value="NZ_FQUX01000001.1"/>
</dbReference>
<keyword evidence="2" id="KW-1185">Reference proteome</keyword>
<name>A0A1M4TSZ3_9FLAO</name>
<proteinExistence type="predicted"/>
<evidence type="ECO:0000313" key="2">
    <source>
        <dbReference type="Proteomes" id="UP000184406"/>
    </source>
</evidence>
<dbReference type="AlphaFoldDB" id="A0A1M4TSZ3"/>
<organism evidence="1 2">
    <name type="scientific">Arenibacter palladensis</name>
    <dbReference type="NCBI Taxonomy" id="237373"/>
    <lineage>
        <taxon>Bacteria</taxon>
        <taxon>Pseudomonadati</taxon>
        <taxon>Bacteroidota</taxon>
        <taxon>Flavobacteriia</taxon>
        <taxon>Flavobacteriales</taxon>
        <taxon>Flavobacteriaceae</taxon>
        <taxon>Arenibacter</taxon>
    </lineage>
</organism>
<dbReference type="OrthoDB" id="108192at2"/>
<sequence>MVEHLRQQYNAAFTDDKYNTFLEGIRSTYNHKPSFRIAETPIFIPKYLKHRLLEACDEVNNVICSPNFKELTQNALQDISRLVPGEDEHTTFLQMDFGICLDREGNLMPQMVEVQGFPTLYFFQELMAKGYRDHFKIPSNYHHLHGISSSEYVEKLREIIVGDCSPENVILLEIEPHKQTTQIDFLGTAHHLGIKVVCISELITEGKNVFYLNGQGLKVQVHRIYNRVIFDELFKRDDLQRQFDFTKEYDVEWIGHPNWFFRISKFTMPLINSPYVPACHFLHQLEKYPEDLENYVLKPLFSFAGSGVLINVTKQDLDAVEDRENYILQKKVAYAPAIKTPTGPAKCEIRMLMIWEKGEKKARVVNNLVRISKGEMVGVRYNKDKDWVGASVGFFED</sequence>
<gene>
    <name evidence="1" type="ORF">SAMN03080594_101364</name>
</gene>
<evidence type="ECO:0008006" key="3">
    <source>
        <dbReference type="Google" id="ProtNLM"/>
    </source>
</evidence>
<dbReference type="Proteomes" id="UP000184406">
    <property type="component" value="Unassembled WGS sequence"/>
</dbReference>
<dbReference type="EMBL" id="FQUX01000001">
    <property type="protein sequence ID" value="SHE47515.1"/>
    <property type="molecule type" value="Genomic_DNA"/>
</dbReference>
<protein>
    <recommendedName>
        <fullName evidence="3">Glutathionylspermidine synthase preATP-grasp</fullName>
    </recommendedName>
</protein>
<reference evidence="2" key="1">
    <citation type="submission" date="2016-11" db="EMBL/GenBank/DDBJ databases">
        <authorList>
            <person name="Varghese N."/>
            <person name="Submissions S."/>
        </authorList>
    </citation>
    <scope>NUCLEOTIDE SEQUENCE [LARGE SCALE GENOMIC DNA]</scope>
    <source>
        <strain evidence="2">DSM 17539</strain>
    </source>
</reference>